<dbReference type="InterPro" id="IPR001128">
    <property type="entry name" value="Cyt_P450"/>
</dbReference>
<protein>
    <submittedName>
        <fullName evidence="6">Fatty-acid peroxygenase</fullName>
    </submittedName>
</protein>
<keyword evidence="4" id="KW-0560">Oxidoreductase</keyword>
<dbReference type="Proteomes" id="UP000198892">
    <property type="component" value="Unassembled WGS sequence"/>
</dbReference>
<evidence type="ECO:0000256" key="4">
    <source>
        <dbReference type="ARBA" id="ARBA00023002"/>
    </source>
</evidence>
<dbReference type="PANTHER" id="PTHR24302">
    <property type="entry name" value="CYTOCHROME P450 FAMILY 3"/>
    <property type="match status" value="1"/>
</dbReference>
<dbReference type="GO" id="GO:0016705">
    <property type="term" value="F:oxidoreductase activity, acting on paired donors, with incorporation or reduction of molecular oxygen"/>
    <property type="evidence" value="ECO:0007669"/>
    <property type="project" value="InterPro"/>
</dbReference>
<keyword evidence="7" id="KW-1185">Reference proteome</keyword>
<evidence type="ECO:0000313" key="6">
    <source>
        <dbReference type="EMBL" id="SFQ22622.1"/>
    </source>
</evidence>
<dbReference type="EMBL" id="FOXD01000022">
    <property type="protein sequence ID" value="SFQ22622.1"/>
    <property type="molecule type" value="Genomic_DNA"/>
</dbReference>
<keyword evidence="3" id="KW-0479">Metal-binding</keyword>
<evidence type="ECO:0000256" key="1">
    <source>
        <dbReference type="ARBA" id="ARBA00010617"/>
    </source>
</evidence>
<dbReference type="GO" id="GO:0020037">
    <property type="term" value="F:heme binding"/>
    <property type="evidence" value="ECO:0007669"/>
    <property type="project" value="InterPro"/>
</dbReference>
<dbReference type="GO" id="GO:0005506">
    <property type="term" value="F:iron ion binding"/>
    <property type="evidence" value="ECO:0007669"/>
    <property type="project" value="InterPro"/>
</dbReference>
<sequence>MRRQIPAEKGLDHTLDLLSQGFHFIPNRRERFQSNIFQTRLMGKKAICLSGKEAARVFYDNRFFKRQGASPNRVKKTLFGQNGVQGMDGEDHKHRKRMFLSLMTPDRLQELQIITQRLWKQKAKEWENADHVVLLKEAEEIMCRAACEWAGVPLLEDEVKQHTTEFSRMIDAFGGTGSRYKKGKKARQHSEKWIQQVIKQVRSGERQPPPYTAAYIIAMHTERNGRKMDTATAAVELINVLRPIVAIGRFIMFGALALHEYPAVEETLRTTDNEKYTRMFVQELRRYYPFAPFIGAVVRKDFLWNEYRLKKGTLVIMDIYGTNHHPELWKEPEVFRPERFRDWEGHPFSFIPQGGGDHYTGHRCAGEWITIMLMKTSIEFLTGHMTYQVPAQDLCYDMARMPTLLNSGFIIENVKAR</sequence>
<dbReference type="SUPFAM" id="SSF48264">
    <property type="entry name" value="Cytochrome P450"/>
    <property type="match status" value="1"/>
</dbReference>
<dbReference type="GO" id="GO:0004497">
    <property type="term" value="F:monooxygenase activity"/>
    <property type="evidence" value="ECO:0007669"/>
    <property type="project" value="InterPro"/>
</dbReference>
<accession>A0A1I5WS60</accession>
<dbReference type="Gene3D" id="1.10.630.10">
    <property type="entry name" value="Cytochrome P450"/>
    <property type="match status" value="1"/>
</dbReference>
<dbReference type="InterPro" id="IPR036396">
    <property type="entry name" value="Cyt_P450_sf"/>
</dbReference>
<dbReference type="PANTHER" id="PTHR24302:SF15">
    <property type="entry name" value="FATTY-ACID PEROXYGENASE"/>
    <property type="match status" value="1"/>
</dbReference>
<gene>
    <name evidence="6" type="ORF">SAMN05518683_12230</name>
</gene>
<keyword evidence="5" id="KW-0408">Iron</keyword>
<evidence type="ECO:0000256" key="2">
    <source>
        <dbReference type="ARBA" id="ARBA00022617"/>
    </source>
</evidence>
<name>A0A1I5WS60_9BACI</name>
<dbReference type="Pfam" id="PF00067">
    <property type="entry name" value="p450"/>
    <property type="match status" value="1"/>
</dbReference>
<keyword evidence="2" id="KW-0349">Heme</keyword>
<comment type="similarity">
    <text evidence="1">Belongs to the cytochrome P450 family.</text>
</comment>
<evidence type="ECO:0000256" key="5">
    <source>
        <dbReference type="ARBA" id="ARBA00023004"/>
    </source>
</evidence>
<dbReference type="AlphaFoldDB" id="A0A1I5WS60"/>
<dbReference type="CDD" id="cd11067">
    <property type="entry name" value="CYP152"/>
    <property type="match status" value="1"/>
</dbReference>
<proteinExistence type="inferred from homology"/>
<reference evidence="7" key="1">
    <citation type="submission" date="2016-10" db="EMBL/GenBank/DDBJ databases">
        <authorList>
            <person name="Varghese N."/>
            <person name="Submissions S."/>
        </authorList>
    </citation>
    <scope>NUCLEOTIDE SEQUENCE [LARGE SCALE GENOMIC DNA]</scope>
    <source>
        <strain evidence="7">S7</strain>
    </source>
</reference>
<evidence type="ECO:0000256" key="3">
    <source>
        <dbReference type="ARBA" id="ARBA00022723"/>
    </source>
</evidence>
<dbReference type="InterPro" id="IPR050705">
    <property type="entry name" value="Cytochrome_P450_3A"/>
</dbReference>
<organism evidence="6 7">
    <name type="scientific">Salibacterium halotolerans</name>
    <dbReference type="NCBI Taxonomy" id="1884432"/>
    <lineage>
        <taxon>Bacteria</taxon>
        <taxon>Bacillati</taxon>
        <taxon>Bacillota</taxon>
        <taxon>Bacilli</taxon>
        <taxon>Bacillales</taxon>
        <taxon>Bacillaceae</taxon>
    </lineage>
</organism>
<evidence type="ECO:0000313" key="7">
    <source>
        <dbReference type="Proteomes" id="UP000198892"/>
    </source>
</evidence>
<dbReference type="STRING" id="1884432.SAMN05518683_12230"/>
<dbReference type="RefSeq" id="WP_093338795.1">
    <property type="nucleotide sequence ID" value="NZ_FOXD01000022.1"/>
</dbReference>
<dbReference type="OrthoDB" id="9764248at2"/>